<evidence type="ECO:0000313" key="2">
    <source>
        <dbReference type="Proteomes" id="UP001549036"/>
    </source>
</evidence>
<comment type="caution">
    <text evidence="1">The sequence shown here is derived from an EMBL/GenBank/DDBJ whole genome shotgun (WGS) entry which is preliminary data.</text>
</comment>
<keyword evidence="2" id="KW-1185">Reference proteome</keyword>
<organism evidence="1 2">
    <name type="scientific">Mesorhizobium shonense</name>
    <dbReference type="NCBI Taxonomy" id="1209948"/>
    <lineage>
        <taxon>Bacteria</taxon>
        <taxon>Pseudomonadati</taxon>
        <taxon>Pseudomonadota</taxon>
        <taxon>Alphaproteobacteria</taxon>
        <taxon>Hyphomicrobiales</taxon>
        <taxon>Phyllobacteriaceae</taxon>
        <taxon>Mesorhizobium</taxon>
    </lineage>
</organism>
<evidence type="ECO:0000313" key="1">
    <source>
        <dbReference type="EMBL" id="MET3591830.1"/>
    </source>
</evidence>
<gene>
    <name evidence="1" type="ORF">ABID26_001214</name>
</gene>
<dbReference type="RefSeq" id="WP_354414471.1">
    <property type="nucleotide sequence ID" value="NZ_JBEPLM010000002.1"/>
</dbReference>
<protein>
    <submittedName>
        <fullName evidence="1">Uncharacterized protein</fullName>
    </submittedName>
</protein>
<reference evidence="1 2" key="1">
    <citation type="submission" date="2024-06" db="EMBL/GenBank/DDBJ databases">
        <title>Genomic Encyclopedia of Type Strains, Phase IV (KMG-IV): sequencing the most valuable type-strain genomes for metagenomic binning, comparative biology and taxonomic classification.</title>
        <authorList>
            <person name="Goeker M."/>
        </authorList>
    </citation>
    <scope>NUCLEOTIDE SEQUENCE [LARGE SCALE GENOMIC DNA]</scope>
    <source>
        <strain evidence="1 2">DSM 29846</strain>
    </source>
</reference>
<dbReference type="EMBL" id="JBEPLM010000002">
    <property type="protein sequence ID" value="MET3591830.1"/>
    <property type="molecule type" value="Genomic_DNA"/>
</dbReference>
<proteinExistence type="predicted"/>
<sequence>MSNFTGRPTNDLVQIASFGGGFTLDAAGRSTDDLVKMASFAKDKGCRIVLRGMNGRPTNDLIRIASFGGGCVHFEG</sequence>
<accession>A0ABV2HMP8</accession>
<dbReference type="Proteomes" id="UP001549036">
    <property type="component" value="Unassembled WGS sequence"/>
</dbReference>
<name>A0ABV2HMP8_9HYPH</name>